<reference evidence="2 3" key="1">
    <citation type="submission" date="2020-06" db="EMBL/GenBank/DDBJ databases">
        <title>Description of novel acetic acid bacteria.</title>
        <authorList>
            <person name="Sombolestani A."/>
        </authorList>
    </citation>
    <scope>NUCLEOTIDE SEQUENCE [LARGE SCALE GENOMIC DNA]</scope>
    <source>
        <strain evidence="2 3">LMG 31431</strain>
    </source>
</reference>
<feature type="transmembrane region" description="Helical" evidence="1">
    <location>
        <begin position="34"/>
        <end position="55"/>
    </location>
</feature>
<evidence type="ECO:0000256" key="1">
    <source>
        <dbReference type="SAM" id="Phobius"/>
    </source>
</evidence>
<organism evidence="2 3">
    <name type="scientific">Nguyenibacter vanlangensis</name>
    <dbReference type="NCBI Taxonomy" id="1216886"/>
    <lineage>
        <taxon>Bacteria</taxon>
        <taxon>Pseudomonadati</taxon>
        <taxon>Pseudomonadota</taxon>
        <taxon>Alphaproteobacteria</taxon>
        <taxon>Acetobacterales</taxon>
        <taxon>Acetobacteraceae</taxon>
        <taxon>Nguyenibacter</taxon>
    </lineage>
</organism>
<dbReference type="AlphaFoldDB" id="A0A7Y7IWY5"/>
<sequence>MATPFTQRWGLFVLLGAVSIALGIFAWIDAISVTLASTIVIGILLVVAGAVQLFHAFAVRDWGGFVLSMLGGVLYIVGGFLLMEEPVSGSIILTVFIAACLIISGTMRMVIAARHRDLNGWWIVLGGGLISLLVGVCLYLTLPWSGLWLIGTFIAVELIAAGIGWIQFGLALRTVA</sequence>
<accession>A0A7Y7IWY5</accession>
<dbReference type="PANTHER" id="PTHR34989">
    <property type="entry name" value="PROTEIN HDED"/>
    <property type="match status" value="1"/>
</dbReference>
<dbReference type="EMBL" id="JABXXP010000263">
    <property type="protein sequence ID" value="NVN11834.1"/>
    <property type="molecule type" value="Genomic_DNA"/>
</dbReference>
<keyword evidence="1" id="KW-0812">Transmembrane</keyword>
<protein>
    <submittedName>
        <fullName evidence="2">HdeD family acid-resistance protein</fullName>
    </submittedName>
</protein>
<evidence type="ECO:0000313" key="3">
    <source>
        <dbReference type="Proteomes" id="UP000534870"/>
    </source>
</evidence>
<dbReference type="PANTHER" id="PTHR34989:SF1">
    <property type="entry name" value="PROTEIN HDED"/>
    <property type="match status" value="1"/>
</dbReference>
<evidence type="ECO:0000313" key="2">
    <source>
        <dbReference type="EMBL" id="NVN11834.1"/>
    </source>
</evidence>
<dbReference type="RefSeq" id="WP_176640505.1">
    <property type="nucleotide sequence ID" value="NZ_JABXXP010000263.1"/>
</dbReference>
<feature type="transmembrane region" description="Helical" evidence="1">
    <location>
        <begin position="9"/>
        <end position="28"/>
    </location>
</feature>
<feature type="transmembrane region" description="Helical" evidence="1">
    <location>
        <begin position="62"/>
        <end position="83"/>
    </location>
</feature>
<dbReference type="InterPro" id="IPR052712">
    <property type="entry name" value="Acid_resist_chaperone_HdeD"/>
</dbReference>
<dbReference type="InterPro" id="IPR005325">
    <property type="entry name" value="DUF308_memb"/>
</dbReference>
<dbReference type="GO" id="GO:0005886">
    <property type="term" value="C:plasma membrane"/>
    <property type="evidence" value="ECO:0007669"/>
    <property type="project" value="TreeGrafter"/>
</dbReference>
<dbReference type="Proteomes" id="UP000534870">
    <property type="component" value="Unassembled WGS sequence"/>
</dbReference>
<feature type="transmembrane region" description="Helical" evidence="1">
    <location>
        <begin position="122"/>
        <end position="142"/>
    </location>
</feature>
<keyword evidence="1" id="KW-0472">Membrane</keyword>
<feature type="transmembrane region" description="Helical" evidence="1">
    <location>
        <begin position="148"/>
        <end position="172"/>
    </location>
</feature>
<proteinExistence type="predicted"/>
<feature type="transmembrane region" description="Helical" evidence="1">
    <location>
        <begin position="89"/>
        <end position="110"/>
    </location>
</feature>
<dbReference type="Pfam" id="PF03729">
    <property type="entry name" value="DUF308"/>
    <property type="match status" value="1"/>
</dbReference>
<keyword evidence="1" id="KW-1133">Transmembrane helix</keyword>
<gene>
    <name evidence="2" type="ORF">HUK84_12030</name>
</gene>
<comment type="caution">
    <text evidence="2">The sequence shown here is derived from an EMBL/GenBank/DDBJ whole genome shotgun (WGS) entry which is preliminary data.</text>
</comment>
<name>A0A7Y7IWY5_9PROT</name>